<dbReference type="PANTHER" id="PTHR43133:SF63">
    <property type="entry name" value="RNA POLYMERASE SIGMA FACTOR FECI-RELATED"/>
    <property type="match status" value="1"/>
</dbReference>
<comment type="similarity">
    <text evidence="1">Belongs to the sigma-70 factor family. ECF subfamily.</text>
</comment>
<keyword evidence="4" id="KW-0804">Transcription</keyword>
<evidence type="ECO:0000256" key="3">
    <source>
        <dbReference type="ARBA" id="ARBA00023082"/>
    </source>
</evidence>
<evidence type="ECO:0000259" key="5">
    <source>
        <dbReference type="Pfam" id="PF04542"/>
    </source>
</evidence>
<sequence>MSSNAVALSRMLIAERPSLVRRLARLLGSEPAAEDLTQNLYFKVQRVEDDPPILNKRAFLHRLATNLAMDWLRAEKRNYALFDVIAPVPDVACEAPLADRQMLDREQLERLLAGVEELTPRCRQVFLMRKFEELPVNEISRRLGITRSMVARHMDNALRHLLARIQETDE</sequence>
<comment type="caution">
    <text evidence="7">The sequence shown here is derived from an EMBL/GenBank/DDBJ whole genome shotgun (WGS) entry which is preliminary data.</text>
</comment>
<evidence type="ECO:0000256" key="2">
    <source>
        <dbReference type="ARBA" id="ARBA00023015"/>
    </source>
</evidence>
<organism evidence="7 8">
    <name type="scientific">Sphingobium lactosutens DS20</name>
    <dbReference type="NCBI Taxonomy" id="1331060"/>
    <lineage>
        <taxon>Bacteria</taxon>
        <taxon>Pseudomonadati</taxon>
        <taxon>Pseudomonadota</taxon>
        <taxon>Alphaproteobacteria</taxon>
        <taxon>Sphingomonadales</taxon>
        <taxon>Sphingomonadaceae</taxon>
        <taxon>Sphingobium</taxon>
    </lineage>
</organism>
<dbReference type="NCBIfam" id="TIGR02937">
    <property type="entry name" value="sigma70-ECF"/>
    <property type="match status" value="1"/>
</dbReference>
<keyword evidence="2" id="KW-0805">Transcription regulation</keyword>
<feature type="domain" description="RNA polymerase sigma-70 region 2" evidence="5">
    <location>
        <begin position="16"/>
        <end position="77"/>
    </location>
</feature>
<evidence type="ECO:0000256" key="4">
    <source>
        <dbReference type="ARBA" id="ARBA00023163"/>
    </source>
</evidence>
<reference evidence="7 8" key="1">
    <citation type="journal article" date="2013" name="Genome Announc.">
        <title>Draft Genome Sequence of Sphingobium lactosutens Strain DS20T, Isolated from a Hexachlorocyclohexane Dumpsite.</title>
        <authorList>
            <person name="Kumar R."/>
            <person name="Dwivedi V."/>
            <person name="Negi V."/>
            <person name="Khurana J.P."/>
            <person name="Lal R."/>
        </authorList>
    </citation>
    <scope>NUCLEOTIDE SEQUENCE [LARGE SCALE GENOMIC DNA]</scope>
    <source>
        <strain evidence="7 8">DS20</strain>
    </source>
</reference>
<evidence type="ECO:0000256" key="1">
    <source>
        <dbReference type="ARBA" id="ARBA00010641"/>
    </source>
</evidence>
<accession>T0IZ78</accession>
<evidence type="ECO:0000313" key="8">
    <source>
        <dbReference type="Proteomes" id="UP000015531"/>
    </source>
</evidence>
<keyword evidence="8" id="KW-1185">Reference proteome</keyword>
<dbReference type="OrthoDB" id="9794372at2"/>
<dbReference type="Pfam" id="PF04542">
    <property type="entry name" value="Sigma70_r2"/>
    <property type="match status" value="1"/>
</dbReference>
<dbReference type="SUPFAM" id="SSF88659">
    <property type="entry name" value="Sigma3 and sigma4 domains of RNA polymerase sigma factors"/>
    <property type="match status" value="1"/>
</dbReference>
<dbReference type="InterPro" id="IPR013324">
    <property type="entry name" value="RNA_pol_sigma_r3/r4-like"/>
</dbReference>
<evidence type="ECO:0008006" key="9">
    <source>
        <dbReference type="Google" id="ProtNLM"/>
    </source>
</evidence>
<feature type="domain" description="RNA polymerase sigma factor 70 region 4 type 2" evidence="6">
    <location>
        <begin position="109"/>
        <end position="161"/>
    </location>
</feature>
<dbReference type="Gene3D" id="1.10.1740.10">
    <property type="match status" value="1"/>
</dbReference>
<dbReference type="InterPro" id="IPR013249">
    <property type="entry name" value="RNA_pol_sigma70_r4_t2"/>
</dbReference>
<dbReference type="PATRIC" id="fig|1331060.3.peg.2382"/>
<dbReference type="Gene3D" id="1.10.10.10">
    <property type="entry name" value="Winged helix-like DNA-binding domain superfamily/Winged helix DNA-binding domain"/>
    <property type="match status" value="1"/>
</dbReference>
<gene>
    <name evidence="7" type="ORF">RLDS_12525</name>
</gene>
<dbReference type="AlphaFoldDB" id="T0IZ78"/>
<dbReference type="PANTHER" id="PTHR43133">
    <property type="entry name" value="RNA POLYMERASE ECF-TYPE SIGMA FACTO"/>
    <property type="match status" value="1"/>
</dbReference>
<protein>
    <recommendedName>
        <fullName evidence="9">RNA polymerase subunit sigma-24</fullName>
    </recommendedName>
</protein>
<dbReference type="GO" id="GO:0006352">
    <property type="term" value="P:DNA-templated transcription initiation"/>
    <property type="evidence" value="ECO:0007669"/>
    <property type="project" value="InterPro"/>
</dbReference>
<dbReference type="InterPro" id="IPR007627">
    <property type="entry name" value="RNA_pol_sigma70_r2"/>
</dbReference>
<evidence type="ECO:0000259" key="6">
    <source>
        <dbReference type="Pfam" id="PF08281"/>
    </source>
</evidence>
<dbReference type="InterPro" id="IPR039425">
    <property type="entry name" value="RNA_pol_sigma-70-like"/>
</dbReference>
<dbReference type="GO" id="GO:0003677">
    <property type="term" value="F:DNA binding"/>
    <property type="evidence" value="ECO:0007669"/>
    <property type="project" value="InterPro"/>
</dbReference>
<keyword evidence="3" id="KW-0731">Sigma factor</keyword>
<dbReference type="InterPro" id="IPR014284">
    <property type="entry name" value="RNA_pol_sigma-70_dom"/>
</dbReference>
<proteinExistence type="inferred from homology"/>
<dbReference type="GO" id="GO:0016987">
    <property type="term" value="F:sigma factor activity"/>
    <property type="evidence" value="ECO:0007669"/>
    <property type="project" value="UniProtKB-KW"/>
</dbReference>
<dbReference type="eggNOG" id="COG1595">
    <property type="taxonomic scope" value="Bacteria"/>
</dbReference>
<dbReference type="InterPro" id="IPR013325">
    <property type="entry name" value="RNA_pol_sigma_r2"/>
</dbReference>
<name>T0IZ78_9SPHN</name>
<dbReference type="EMBL" id="ATDP01000089">
    <property type="protein sequence ID" value="EQB14989.1"/>
    <property type="molecule type" value="Genomic_DNA"/>
</dbReference>
<dbReference type="Pfam" id="PF08281">
    <property type="entry name" value="Sigma70_r4_2"/>
    <property type="match status" value="1"/>
</dbReference>
<dbReference type="InterPro" id="IPR036388">
    <property type="entry name" value="WH-like_DNA-bd_sf"/>
</dbReference>
<dbReference type="SUPFAM" id="SSF88946">
    <property type="entry name" value="Sigma2 domain of RNA polymerase sigma factors"/>
    <property type="match status" value="1"/>
</dbReference>
<dbReference type="Proteomes" id="UP000015531">
    <property type="component" value="Unassembled WGS sequence"/>
</dbReference>
<evidence type="ECO:0000313" key="7">
    <source>
        <dbReference type="EMBL" id="EQB14989.1"/>
    </source>
</evidence>